<evidence type="ECO:0000313" key="3">
    <source>
        <dbReference type="WBParaSite" id="SBAD_0001016501-mRNA-1"/>
    </source>
</evidence>
<evidence type="ECO:0000313" key="2">
    <source>
        <dbReference type="Proteomes" id="UP000270296"/>
    </source>
</evidence>
<organism evidence="3">
    <name type="scientific">Soboliphyme baturini</name>
    <dbReference type="NCBI Taxonomy" id="241478"/>
    <lineage>
        <taxon>Eukaryota</taxon>
        <taxon>Metazoa</taxon>
        <taxon>Ecdysozoa</taxon>
        <taxon>Nematoda</taxon>
        <taxon>Enoplea</taxon>
        <taxon>Dorylaimia</taxon>
        <taxon>Dioctophymatida</taxon>
        <taxon>Dioctophymatoidea</taxon>
        <taxon>Soboliphymatidae</taxon>
        <taxon>Soboliphyme</taxon>
    </lineage>
</organism>
<protein>
    <submittedName>
        <fullName evidence="1 3">Uncharacterized protein</fullName>
    </submittedName>
</protein>
<dbReference type="WBParaSite" id="SBAD_0001016501-mRNA-1">
    <property type="protein sequence ID" value="SBAD_0001016501-mRNA-1"/>
    <property type="gene ID" value="SBAD_0001016501"/>
</dbReference>
<gene>
    <name evidence="1" type="ORF">SBAD_LOCUS9813</name>
</gene>
<sequence>MIRVSLHQFCRIKVTQSHCNSYIMSPTPAMSYDTLHLKEYSIGDPTLHARRKMKSRMFNRAALFVEQQKEAILPDEHAVTDA</sequence>
<dbReference type="AlphaFoldDB" id="A0A183J1R7"/>
<accession>A0A183J1R7</accession>
<evidence type="ECO:0000313" key="1">
    <source>
        <dbReference type="EMBL" id="VDP26286.1"/>
    </source>
</evidence>
<reference evidence="1 2" key="2">
    <citation type="submission" date="2018-11" db="EMBL/GenBank/DDBJ databases">
        <authorList>
            <consortium name="Pathogen Informatics"/>
        </authorList>
    </citation>
    <scope>NUCLEOTIDE SEQUENCE [LARGE SCALE GENOMIC DNA]</scope>
</reference>
<dbReference type="Proteomes" id="UP000270296">
    <property type="component" value="Unassembled WGS sequence"/>
</dbReference>
<reference evidence="3" key="1">
    <citation type="submission" date="2016-06" db="UniProtKB">
        <authorList>
            <consortium name="WormBaseParasite"/>
        </authorList>
    </citation>
    <scope>IDENTIFICATION</scope>
</reference>
<name>A0A183J1R7_9BILA</name>
<proteinExistence type="predicted"/>
<dbReference type="EMBL" id="UZAM01013206">
    <property type="protein sequence ID" value="VDP26286.1"/>
    <property type="molecule type" value="Genomic_DNA"/>
</dbReference>
<keyword evidence="2" id="KW-1185">Reference proteome</keyword>